<feature type="coiled-coil region" evidence="1">
    <location>
        <begin position="256"/>
        <end position="312"/>
    </location>
</feature>
<dbReference type="PANTHER" id="PTHR43941:SF1">
    <property type="entry name" value="STRUCTURAL MAINTENANCE OF CHROMOSOMES PROTEIN 2"/>
    <property type="match status" value="1"/>
</dbReference>
<feature type="coiled-coil region" evidence="1">
    <location>
        <begin position="533"/>
        <end position="953"/>
    </location>
</feature>
<dbReference type="SUPFAM" id="SSF90257">
    <property type="entry name" value="Myosin rod fragments"/>
    <property type="match status" value="1"/>
</dbReference>
<dbReference type="GO" id="GO:0000793">
    <property type="term" value="C:condensed chromosome"/>
    <property type="evidence" value="ECO:0007669"/>
    <property type="project" value="TreeGrafter"/>
</dbReference>
<feature type="coiled-coil region" evidence="1">
    <location>
        <begin position="345"/>
        <end position="400"/>
    </location>
</feature>
<dbReference type="WBParaSite" id="HNAJ_0000938901-mRNA-1">
    <property type="protein sequence ID" value="HNAJ_0000938901-mRNA-1"/>
    <property type="gene ID" value="HNAJ_0000938901"/>
</dbReference>
<evidence type="ECO:0000256" key="2">
    <source>
        <dbReference type="SAM" id="MobiDB-lite"/>
    </source>
</evidence>
<dbReference type="AlphaFoldDB" id="A0A158QIH6"/>
<evidence type="ECO:0000313" key="5">
    <source>
        <dbReference type="WBParaSite" id="HNAJ_0000938901-mRNA-1"/>
    </source>
</evidence>
<feature type="compositionally biased region" description="Basic and acidic residues" evidence="2">
    <location>
        <begin position="460"/>
        <end position="469"/>
    </location>
</feature>
<keyword evidence="4" id="KW-1185">Reference proteome</keyword>
<dbReference type="Proteomes" id="UP000278807">
    <property type="component" value="Unassembled WGS sequence"/>
</dbReference>
<name>A0A158QIH6_RODNA</name>
<organism evidence="5">
    <name type="scientific">Rodentolepis nana</name>
    <name type="common">Dwarf tapeworm</name>
    <name type="synonym">Hymenolepis nana</name>
    <dbReference type="NCBI Taxonomy" id="102285"/>
    <lineage>
        <taxon>Eukaryota</taxon>
        <taxon>Metazoa</taxon>
        <taxon>Spiralia</taxon>
        <taxon>Lophotrochozoa</taxon>
        <taxon>Platyhelminthes</taxon>
        <taxon>Cestoda</taxon>
        <taxon>Eucestoda</taxon>
        <taxon>Cyclophyllidea</taxon>
        <taxon>Hymenolepididae</taxon>
        <taxon>Rodentolepis</taxon>
    </lineage>
</organism>
<feature type="compositionally biased region" description="Polar residues" evidence="2">
    <location>
        <begin position="493"/>
        <end position="508"/>
    </location>
</feature>
<accession>A0A158QIH6</accession>
<feature type="coiled-coil region" evidence="1">
    <location>
        <begin position="41"/>
        <end position="209"/>
    </location>
</feature>
<evidence type="ECO:0000313" key="3">
    <source>
        <dbReference type="EMBL" id="VDO05843.1"/>
    </source>
</evidence>
<sequence>MFYGLLLLKIDELCLNRERDSALLRAEQERQKVLALAAEDHATVRERIVLLQETISDLEKTLERTKREAKARCEKDEAALKTAKEELHNCLEKMDEFKKNYETEVVNLRAQVKSLEAALERTVHENNEAKIKLRLYEETEFSHRSEFSRATKLLREAEEGRSSLRSEVDDQRRQITELECTKNALEAIVQDLRRQMRDAEVQRTDQSRSLDEMRGRLEASELRQHFRRDSGVADSSGQSPFPSSIPISRSHNDILISDLRQKLTEYEIANARLQQDFAELRTNQLEEVKQECSALRKELAESETARRRLEDELSSFRSCVEDAGDRSRSRQWPTGLNVEEVLLDCRRLKELERILQSRLESAEQENAQLKAALNLATRRLAAAELETRVANEARSEAESRLSAIHSILRRLLGFHQRRGASPNLMLLSKRRRRPFPPDDIETGYCDDPVRPREGSTSPGKKLEKPDSKSHSSKRRGSHLPQEWTEVEFEERQQANLTSSVDLHGSQSGLRCARGERSQSLTSDLDPEAVGYTIREMLNQLAELENERDDALMSKRVCEEELLTTTSQLNERYDEIQQLRQIINSLEEEQKALSDQLRESRSDFQNQDSELRRVSRERDEAMVRMEELQKSLKLLREDSRAIQERLNASKAMEARAAEEQKKELRISLEDAKERLAVSESARKSLESDLSHQKAINTEKTDEIKALKVRLGSLTSTLAELERRAEETTLAIERLSAQHEEASRRETEARSRAQTCADRCADLETQNAQLQERITAIQRLLDNADHNQHLLQERLDSTQKCLNASKEQLEQLNSRFQKLQGQLTDTDLARCELENQNRQLTRQLEELESLQKDLTHQVINLKLEKEKVQTRLDDLQGAKSDLENSQKEYERDNKELREKLKELHIEFEHMVRERLREKELNNLLVSSQEDIRKRSNKLEEENLDYRRQIQRLNAQLALREESHATRLDELLRQRHAQIEKELERKCSALQQCEKSLHAKEQSHRKRVKSLEDQASSPMALQHTRMVCPIQRNFLESCTTLIPLLRKAKYFATHFGFGVRMLNEQLSHEATRRQLYMSTSRLPIAFVSSLSHLPSTLAHSHEGLSSLSPDLSRPATEVHDFPWVTYHGDMVGLKLHGFIELTKAEPWN</sequence>
<feature type="region of interest" description="Disordered" evidence="2">
    <location>
        <begin position="227"/>
        <end position="246"/>
    </location>
</feature>
<dbReference type="PANTHER" id="PTHR43941">
    <property type="entry name" value="STRUCTURAL MAINTENANCE OF CHROMOSOMES PROTEIN 2"/>
    <property type="match status" value="1"/>
</dbReference>
<dbReference type="GO" id="GO:0003682">
    <property type="term" value="F:chromatin binding"/>
    <property type="evidence" value="ECO:0007669"/>
    <property type="project" value="TreeGrafter"/>
</dbReference>
<protein>
    <submittedName>
        <fullName evidence="5">DUF5741 domain-containing protein</fullName>
    </submittedName>
</protein>
<reference evidence="5" key="1">
    <citation type="submission" date="2016-04" db="UniProtKB">
        <authorList>
            <consortium name="WormBaseParasite"/>
        </authorList>
    </citation>
    <scope>IDENTIFICATION</scope>
</reference>
<proteinExistence type="predicted"/>
<dbReference type="GO" id="GO:0000785">
    <property type="term" value="C:chromatin"/>
    <property type="evidence" value="ECO:0007669"/>
    <property type="project" value="TreeGrafter"/>
</dbReference>
<dbReference type="STRING" id="102285.A0A158QIH6"/>
<reference evidence="3 4" key="2">
    <citation type="submission" date="2018-11" db="EMBL/GenBank/DDBJ databases">
        <authorList>
            <consortium name="Pathogen Informatics"/>
        </authorList>
    </citation>
    <scope>NUCLEOTIDE SEQUENCE [LARGE SCALE GENOMIC DNA]</scope>
</reference>
<feature type="region of interest" description="Disordered" evidence="2">
    <location>
        <begin position="428"/>
        <end position="523"/>
    </location>
</feature>
<dbReference type="GO" id="GO:0007076">
    <property type="term" value="P:mitotic chromosome condensation"/>
    <property type="evidence" value="ECO:0007669"/>
    <property type="project" value="TreeGrafter"/>
</dbReference>
<feature type="compositionally biased region" description="Low complexity" evidence="2">
    <location>
        <begin position="235"/>
        <end position="246"/>
    </location>
</feature>
<evidence type="ECO:0000313" key="4">
    <source>
        <dbReference type="Proteomes" id="UP000278807"/>
    </source>
</evidence>
<dbReference type="GO" id="GO:0000796">
    <property type="term" value="C:condensin complex"/>
    <property type="evidence" value="ECO:0007669"/>
    <property type="project" value="TreeGrafter"/>
</dbReference>
<dbReference type="Gene3D" id="1.10.287.1490">
    <property type="match status" value="1"/>
</dbReference>
<keyword evidence="1" id="KW-0175">Coiled coil</keyword>
<gene>
    <name evidence="3" type="ORF">HNAJ_LOCUS9384</name>
</gene>
<dbReference type="OrthoDB" id="3549872at2759"/>
<dbReference type="EMBL" id="UZAE01012593">
    <property type="protein sequence ID" value="VDO05843.1"/>
    <property type="molecule type" value="Genomic_DNA"/>
</dbReference>
<evidence type="ECO:0000256" key="1">
    <source>
        <dbReference type="SAM" id="Coils"/>
    </source>
</evidence>